<sequence>MPQEEYSRLGTGFVHCAGTECSKAGECLHRTVYTMRSKHTNL</sequence>
<dbReference type="AlphaFoldDB" id="A0A379EDJ2"/>
<dbReference type="EMBL" id="UGTM01000002">
    <property type="protein sequence ID" value="SUB94467.1"/>
    <property type="molecule type" value="Genomic_DNA"/>
</dbReference>
<name>A0A379EDJ2_9BACT</name>
<organism evidence="1 2">
    <name type="scientific">Prevotella denticola</name>
    <dbReference type="NCBI Taxonomy" id="28129"/>
    <lineage>
        <taxon>Bacteria</taxon>
        <taxon>Pseudomonadati</taxon>
        <taxon>Bacteroidota</taxon>
        <taxon>Bacteroidia</taxon>
        <taxon>Bacteroidales</taxon>
        <taxon>Prevotellaceae</taxon>
        <taxon>Prevotella</taxon>
    </lineage>
</organism>
<evidence type="ECO:0000313" key="2">
    <source>
        <dbReference type="Proteomes" id="UP000255469"/>
    </source>
</evidence>
<protein>
    <submittedName>
        <fullName evidence="1">Uncharacterized protein</fullName>
    </submittedName>
</protein>
<evidence type="ECO:0000313" key="1">
    <source>
        <dbReference type="EMBL" id="SUB94467.1"/>
    </source>
</evidence>
<dbReference type="RefSeq" id="WP_257881436.1">
    <property type="nucleotide sequence ID" value="NZ_JAHXCQ010000001.1"/>
</dbReference>
<reference evidence="1 2" key="1">
    <citation type="submission" date="2018-06" db="EMBL/GenBank/DDBJ databases">
        <authorList>
            <consortium name="Pathogen Informatics"/>
            <person name="Doyle S."/>
        </authorList>
    </citation>
    <scope>NUCLEOTIDE SEQUENCE [LARGE SCALE GENOMIC DNA]</scope>
    <source>
        <strain evidence="1 2">NCTC13067</strain>
    </source>
</reference>
<accession>A0A379EDJ2</accession>
<dbReference type="Proteomes" id="UP000255469">
    <property type="component" value="Unassembled WGS sequence"/>
</dbReference>
<proteinExistence type="predicted"/>
<gene>
    <name evidence="1" type="ORF">NCTC13067_02339</name>
</gene>